<evidence type="ECO:0000313" key="2">
    <source>
        <dbReference type="Proteomes" id="UP000583752"/>
    </source>
</evidence>
<reference evidence="1 2" key="1">
    <citation type="submission" date="2020-04" db="EMBL/GenBank/DDBJ databases">
        <title>Massilia sp. RP-1-19 isolated from soil.</title>
        <authorList>
            <person name="Dahal R.H."/>
        </authorList>
    </citation>
    <scope>NUCLEOTIDE SEQUENCE [LARGE SCALE GENOMIC DNA]</scope>
    <source>
        <strain evidence="1 2">RP-1-19</strain>
    </source>
</reference>
<accession>A0A848HJ45</accession>
<dbReference type="AlphaFoldDB" id="A0A848HJ45"/>
<comment type="caution">
    <text evidence="1">The sequence shown here is derived from an EMBL/GenBank/DDBJ whole genome shotgun (WGS) entry which is preliminary data.</text>
</comment>
<dbReference type="EMBL" id="JABBGG010000004">
    <property type="protein sequence ID" value="NML61224.1"/>
    <property type="molecule type" value="Genomic_DNA"/>
</dbReference>
<proteinExistence type="predicted"/>
<gene>
    <name evidence="1" type="ORF">HHL21_09050</name>
</gene>
<dbReference type="RefSeq" id="WP_169464921.1">
    <property type="nucleotide sequence ID" value="NZ_JABBGG010000004.1"/>
</dbReference>
<sequence>MLPERQIGRLPTPEVRREVADFAAVCRKALSSPERRACANPEAPVEERSYVHADEVLEFALRALERFGEHGDHFRPDWDINRMVIRGKVSGLRKSGLSFEEAVGAVADDLDVDDRTVSRFISHGKS</sequence>
<keyword evidence="2" id="KW-1185">Reference proteome</keyword>
<protein>
    <submittedName>
        <fullName evidence="1">Uncharacterized protein</fullName>
    </submittedName>
</protein>
<organism evidence="1 2">
    <name type="scientific">Massilia polaris</name>
    <dbReference type="NCBI Taxonomy" id="2728846"/>
    <lineage>
        <taxon>Bacteria</taxon>
        <taxon>Pseudomonadati</taxon>
        <taxon>Pseudomonadota</taxon>
        <taxon>Betaproteobacteria</taxon>
        <taxon>Burkholderiales</taxon>
        <taxon>Oxalobacteraceae</taxon>
        <taxon>Telluria group</taxon>
        <taxon>Massilia</taxon>
    </lineage>
</organism>
<evidence type="ECO:0000313" key="1">
    <source>
        <dbReference type="EMBL" id="NML61224.1"/>
    </source>
</evidence>
<name>A0A848HJ45_9BURK</name>
<dbReference type="Proteomes" id="UP000583752">
    <property type="component" value="Unassembled WGS sequence"/>
</dbReference>